<gene>
    <name evidence="1" type="ORF">J2W91_003532</name>
</gene>
<proteinExistence type="predicted"/>
<organism evidence="1 2">
    <name type="scientific">Paenibacillus amylolyticus</name>
    <dbReference type="NCBI Taxonomy" id="1451"/>
    <lineage>
        <taxon>Bacteria</taxon>
        <taxon>Bacillati</taxon>
        <taxon>Bacillota</taxon>
        <taxon>Bacilli</taxon>
        <taxon>Bacillales</taxon>
        <taxon>Paenibacillaceae</taxon>
        <taxon>Paenibacillus</taxon>
    </lineage>
</organism>
<dbReference type="AlphaFoldDB" id="A0AAP5LNA7"/>
<sequence>MAKRLIADEVLEEWISTYGDQNYVDYKLRALAFAEKCWNEGVITHDEKFSTLLLHGSIYSRITNCKYNCGMYKYVECEWEDEGNTLLAILDKKKKFWLSWKEVTEEYMKNDFKHSFRPTIDRVNEKEGYSLDNIQVLTNAENCAKATSFPHYLFTVVNTFDTTKQQTFRRFDSKGAAFKHIGLPYSKSDTGRFHQVGNCLYLLQSEDVTLGRTTIEEYENPEDLSYTGSFSITKKHPHGGTITISRNFTYERMAIILKQDQLI</sequence>
<evidence type="ECO:0000313" key="2">
    <source>
        <dbReference type="Proteomes" id="UP001254832"/>
    </source>
</evidence>
<evidence type="ECO:0000313" key="1">
    <source>
        <dbReference type="EMBL" id="MDR6725046.1"/>
    </source>
</evidence>
<dbReference type="EMBL" id="JAVDTR010000009">
    <property type="protein sequence ID" value="MDR6725046.1"/>
    <property type="molecule type" value="Genomic_DNA"/>
</dbReference>
<protein>
    <submittedName>
        <fullName evidence="1">Uncharacterized protein</fullName>
    </submittedName>
</protein>
<reference evidence="1" key="1">
    <citation type="submission" date="2023-07" db="EMBL/GenBank/DDBJ databases">
        <title>Sorghum-associated microbial communities from plants grown in Nebraska, USA.</title>
        <authorList>
            <person name="Schachtman D."/>
        </authorList>
    </citation>
    <scope>NUCLEOTIDE SEQUENCE</scope>
    <source>
        <strain evidence="1">BE80</strain>
    </source>
</reference>
<dbReference type="RefSeq" id="WP_310141878.1">
    <property type="nucleotide sequence ID" value="NZ_JAVDTR010000009.1"/>
</dbReference>
<dbReference type="Proteomes" id="UP001254832">
    <property type="component" value="Unassembled WGS sequence"/>
</dbReference>
<comment type="caution">
    <text evidence="1">The sequence shown here is derived from an EMBL/GenBank/DDBJ whole genome shotgun (WGS) entry which is preliminary data.</text>
</comment>
<accession>A0AAP5LNA7</accession>
<name>A0AAP5LNA7_PAEAM</name>